<evidence type="ECO:0000256" key="1">
    <source>
        <dbReference type="SAM" id="Phobius"/>
    </source>
</evidence>
<dbReference type="RefSeq" id="WP_378182696.1">
    <property type="nucleotide sequence ID" value="NZ_JBHTCR010000011.1"/>
</dbReference>
<keyword evidence="3" id="KW-1185">Reference proteome</keyword>
<dbReference type="EMBL" id="JBHTCR010000011">
    <property type="protein sequence ID" value="MFC7348629.1"/>
    <property type="molecule type" value="Genomic_DNA"/>
</dbReference>
<reference evidence="3" key="1">
    <citation type="journal article" date="2019" name="Int. J. Syst. Evol. Microbiol.">
        <title>The Global Catalogue of Microorganisms (GCM) 10K type strain sequencing project: providing services to taxonomists for standard genome sequencing and annotation.</title>
        <authorList>
            <consortium name="The Broad Institute Genomics Platform"/>
            <consortium name="The Broad Institute Genome Sequencing Center for Infectious Disease"/>
            <person name="Wu L."/>
            <person name="Ma J."/>
        </authorList>
    </citation>
    <scope>NUCLEOTIDE SEQUENCE [LARGE SCALE GENOMIC DNA]</scope>
    <source>
        <strain evidence="3">CCUG 54781</strain>
    </source>
</reference>
<organism evidence="2 3">
    <name type="scientific">Chryseobacterium zhengzhouense</name>
    <dbReference type="NCBI Taxonomy" id="1636086"/>
    <lineage>
        <taxon>Bacteria</taxon>
        <taxon>Pseudomonadati</taxon>
        <taxon>Bacteroidota</taxon>
        <taxon>Flavobacteriia</taxon>
        <taxon>Flavobacteriales</taxon>
        <taxon>Weeksellaceae</taxon>
        <taxon>Chryseobacterium group</taxon>
        <taxon>Chryseobacterium</taxon>
    </lineage>
</organism>
<keyword evidence="1" id="KW-0472">Membrane</keyword>
<evidence type="ECO:0000313" key="3">
    <source>
        <dbReference type="Proteomes" id="UP001596550"/>
    </source>
</evidence>
<proteinExistence type="predicted"/>
<keyword evidence="1" id="KW-1133">Transmembrane helix</keyword>
<feature type="transmembrane region" description="Helical" evidence="1">
    <location>
        <begin position="15"/>
        <end position="34"/>
    </location>
</feature>
<accession>A0ABW2M1D1</accession>
<protein>
    <submittedName>
        <fullName evidence="2">Uncharacterized protein</fullName>
    </submittedName>
</protein>
<dbReference type="Proteomes" id="UP001596550">
    <property type="component" value="Unassembled WGS sequence"/>
</dbReference>
<gene>
    <name evidence="2" type="ORF">ACFQO9_18075</name>
</gene>
<keyword evidence="1" id="KW-0812">Transmembrane</keyword>
<sequence>MKNKENFQIALNGNVIKVFLYFLFLGSVIIYFVFFDRNLKLETSEKCSCNGSEYTLYQYIDTGTLLNRSKFSINNSKTFKLENKFGFTVSKIVNIDIKKLDDTITSNLKIQAKRPFGMQFYWDCDNKEVWISGKYKLQF</sequence>
<comment type="caution">
    <text evidence="2">The sequence shown here is derived from an EMBL/GenBank/DDBJ whole genome shotgun (WGS) entry which is preliminary data.</text>
</comment>
<name>A0ABW2M1D1_9FLAO</name>
<evidence type="ECO:0000313" key="2">
    <source>
        <dbReference type="EMBL" id="MFC7348629.1"/>
    </source>
</evidence>